<dbReference type="EMBL" id="CP016428">
    <property type="protein sequence ID" value="ANW00341.1"/>
    <property type="molecule type" value="Genomic_DNA"/>
</dbReference>
<keyword evidence="1" id="KW-0472">Membrane</keyword>
<sequence>MKNWLRENWAIYLPVGGILLFAAGLVIMIVLQSRYPDIEVADQELVGGKVTIDMAFLKSDGFVAIHPSSPDGQLVGSSSIGHVSLKSGQSFLVEIRLKQRVESGTKLFAVVHHDTGADQRYDFRQGETEKDPIVFLGGEPVAVAFLVSAEERAIEARGALRVSDERPEK</sequence>
<evidence type="ECO:0000259" key="2">
    <source>
        <dbReference type="Pfam" id="PF23951"/>
    </source>
</evidence>
<accession>A0A1B1UC77</accession>
<dbReference type="AlphaFoldDB" id="A0A1B1UC77"/>
<organism evidence="3 4">
    <name type="scientific">Bradyrhizobium icense</name>
    <dbReference type="NCBI Taxonomy" id="1274631"/>
    <lineage>
        <taxon>Bacteria</taxon>
        <taxon>Pseudomonadati</taxon>
        <taxon>Pseudomonadota</taxon>
        <taxon>Alphaproteobacteria</taxon>
        <taxon>Hyphomicrobiales</taxon>
        <taxon>Nitrobacteraceae</taxon>
        <taxon>Bradyrhizobium</taxon>
    </lineage>
</organism>
<reference evidence="3 4" key="1">
    <citation type="submission" date="2016-07" db="EMBL/GenBank/DDBJ databases">
        <title>Complete genome sequence of Bradyrhizobium icense LMTR 13T, a potential inoculant strain isolated from lima bean (Phaseolus lunatus) in Peru.</title>
        <authorList>
            <person name="Ormeno-Orrillo E."/>
            <person name="Duran D."/>
            <person name="Rogel M.A."/>
            <person name="Rey L."/>
            <person name="Imperial J."/>
            <person name="Ruiz-Argueso T."/>
            <person name="Martinez-Romero E."/>
        </authorList>
    </citation>
    <scope>NUCLEOTIDE SEQUENCE [LARGE SCALE GENOMIC DNA]</scope>
    <source>
        <strain evidence="3 4">LMTR 13</strain>
    </source>
</reference>
<keyword evidence="4" id="KW-1185">Reference proteome</keyword>
<evidence type="ECO:0000256" key="1">
    <source>
        <dbReference type="SAM" id="Phobius"/>
    </source>
</evidence>
<evidence type="ECO:0000313" key="3">
    <source>
        <dbReference type="EMBL" id="ANW00341.1"/>
    </source>
</evidence>
<dbReference type="OrthoDB" id="7605232at2"/>
<proteinExistence type="predicted"/>
<protein>
    <recommendedName>
        <fullName evidence="2">DUF7282 domain-containing protein</fullName>
    </recommendedName>
</protein>
<dbReference type="RefSeq" id="WP_065727620.1">
    <property type="nucleotide sequence ID" value="NZ_CP016428.1"/>
</dbReference>
<feature type="transmembrane region" description="Helical" evidence="1">
    <location>
        <begin position="12"/>
        <end position="31"/>
    </location>
</feature>
<dbReference type="Proteomes" id="UP000092839">
    <property type="component" value="Chromosome"/>
</dbReference>
<evidence type="ECO:0000313" key="4">
    <source>
        <dbReference type="Proteomes" id="UP000092839"/>
    </source>
</evidence>
<dbReference type="KEGG" id="bic:LMTR13_09345"/>
<dbReference type="InterPro" id="IPR055706">
    <property type="entry name" value="Slg1/2_DUF7282"/>
</dbReference>
<feature type="domain" description="DUF7282" evidence="2">
    <location>
        <begin position="37"/>
        <end position="143"/>
    </location>
</feature>
<name>A0A1B1UC77_9BRAD</name>
<keyword evidence="1" id="KW-0812">Transmembrane</keyword>
<gene>
    <name evidence="3" type="ORF">LMTR13_09345</name>
</gene>
<keyword evidence="1" id="KW-1133">Transmembrane helix</keyword>
<dbReference type="Pfam" id="PF23951">
    <property type="entry name" value="DUF7282"/>
    <property type="match status" value="1"/>
</dbReference>